<dbReference type="PANTHER" id="PTHR43065:SF42">
    <property type="entry name" value="TWO-COMPONENT SENSOR PPRA"/>
    <property type="match status" value="1"/>
</dbReference>
<evidence type="ECO:0000256" key="3">
    <source>
        <dbReference type="ARBA" id="ARBA00022553"/>
    </source>
</evidence>
<dbReference type="RefSeq" id="WP_321546811.1">
    <property type="nucleotide sequence ID" value="NZ_JAXIVS010000005.1"/>
</dbReference>
<evidence type="ECO:0000313" key="7">
    <source>
        <dbReference type="Proteomes" id="UP001291309"/>
    </source>
</evidence>
<dbReference type="GO" id="GO:0005524">
    <property type="term" value="F:ATP binding"/>
    <property type="evidence" value="ECO:0007669"/>
    <property type="project" value="UniProtKB-KW"/>
</dbReference>
<dbReference type="Gene3D" id="3.30.565.10">
    <property type="entry name" value="Histidine kinase-like ATPase, C-terminal domain"/>
    <property type="match status" value="1"/>
</dbReference>
<keyword evidence="6" id="KW-0547">Nucleotide-binding</keyword>
<accession>A0ABU5H450</accession>
<evidence type="ECO:0000256" key="2">
    <source>
        <dbReference type="ARBA" id="ARBA00012438"/>
    </source>
</evidence>
<dbReference type="Pfam" id="PF00512">
    <property type="entry name" value="HisKA"/>
    <property type="match status" value="1"/>
</dbReference>
<evidence type="ECO:0000259" key="5">
    <source>
        <dbReference type="PROSITE" id="PS50109"/>
    </source>
</evidence>
<feature type="transmembrane region" description="Helical" evidence="4">
    <location>
        <begin position="98"/>
        <end position="126"/>
    </location>
</feature>
<organism evidence="6 7">
    <name type="scientific">Hyalangium rubrum</name>
    <dbReference type="NCBI Taxonomy" id="3103134"/>
    <lineage>
        <taxon>Bacteria</taxon>
        <taxon>Pseudomonadati</taxon>
        <taxon>Myxococcota</taxon>
        <taxon>Myxococcia</taxon>
        <taxon>Myxococcales</taxon>
        <taxon>Cystobacterineae</taxon>
        <taxon>Archangiaceae</taxon>
        <taxon>Hyalangium</taxon>
    </lineage>
</organism>
<dbReference type="InterPro" id="IPR003661">
    <property type="entry name" value="HisK_dim/P_dom"/>
</dbReference>
<dbReference type="PANTHER" id="PTHR43065">
    <property type="entry name" value="SENSOR HISTIDINE KINASE"/>
    <property type="match status" value="1"/>
</dbReference>
<dbReference type="EMBL" id="JAXIVS010000005">
    <property type="protein sequence ID" value="MDY7228086.1"/>
    <property type="molecule type" value="Genomic_DNA"/>
</dbReference>
<feature type="domain" description="Histidine kinase" evidence="5">
    <location>
        <begin position="211"/>
        <end position="429"/>
    </location>
</feature>
<dbReference type="InterPro" id="IPR036890">
    <property type="entry name" value="HATPase_C_sf"/>
</dbReference>
<dbReference type="SUPFAM" id="SSF55874">
    <property type="entry name" value="ATPase domain of HSP90 chaperone/DNA topoisomerase II/histidine kinase"/>
    <property type="match status" value="1"/>
</dbReference>
<feature type="transmembrane region" description="Helical" evidence="4">
    <location>
        <begin position="48"/>
        <end position="65"/>
    </location>
</feature>
<keyword evidence="3" id="KW-0597">Phosphoprotein</keyword>
<name>A0ABU5H450_9BACT</name>
<keyword evidence="4" id="KW-0812">Transmembrane</keyword>
<sequence length="445" mass="48686">MFQQVVEDEVMRRRKQTLLVFAVVIVALYGLDLVILQRLSLAPLGIRVLWSLALVGTTLVIAHLRPPYARVLSASYGVVATVCFTGLILLTGHTESPYFYFFPSLPLIIAMVSVTYLEAAFTSGVLSALSGGWLLHQSGEPVMQGVMWAAMVVCIMFFGMYGGVQFQKAQHLEDEMRLERTRREALEKLAMSERRRTQSEKLATIGRLAASVAHELNNPIAYVQSNAGFLEREVLSQPVKSKEELREAFQDVSSGLERIRQIVSDLQGFSRMDAAEVPTECSLAEVVKDATRLASVRLKHVARLKVEVPLELPGVYVVRRKLAQVILNLLVNAGDALESRGGVDGEVRVSGRVEDSSVLLLVEDNGPGFPPEVLGRLFEAFFTTKGPEKGTGLGLSLSREFVEQFGGTLIAENRPEGGARLRIGFPARVCGELVARGMSEAVAAA</sequence>
<evidence type="ECO:0000256" key="4">
    <source>
        <dbReference type="SAM" id="Phobius"/>
    </source>
</evidence>
<feature type="transmembrane region" description="Helical" evidence="4">
    <location>
        <begin position="71"/>
        <end position="91"/>
    </location>
</feature>
<proteinExistence type="predicted"/>
<dbReference type="PROSITE" id="PS50109">
    <property type="entry name" value="HIS_KIN"/>
    <property type="match status" value="1"/>
</dbReference>
<dbReference type="Gene3D" id="1.10.287.130">
    <property type="match status" value="1"/>
</dbReference>
<dbReference type="Pfam" id="PF02518">
    <property type="entry name" value="HATPase_c"/>
    <property type="match status" value="1"/>
</dbReference>
<feature type="transmembrane region" description="Helical" evidence="4">
    <location>
        <begin position="18"/>
        <end position="36"/>
    </location>
</feature>
<dbReference type="EC" id="2.7.13.3" evidence="2"/>
<evidence type="ECO:0000313" key="6">
    <source>
        <dbReference type="EMBL" id="MDY7228086.1"/>
    </source>
</evidence>
<feature type="transmembrane region" description="Helical" evidence="4">
    <location>
        <begin position="146"/>
        <end position="164"/>
    </location>
</feature>
<dbReference type="SMART" id="SM00388">
    <property type="entry name" value="HisKA"/>
    <property type="match status" value="1"/>
</dbReference>
<keyword evidence="4" id="KW-1133">Transmembrane helix</keyword>
<dbReference type="SUPFAM" id="SSF47384">
    <property type="entry name" value="Homodimeric domain of signal transducing histidine kinase"/>
    <property type="match status" value="1"/>
</dbReference>
<keyword evidence="4" id="KW-0472">Membrane</keyword>
<comment type="caution">
    <text evidence="6">The sequence shown here is derived from an EMBL/GenBank/DDBJ whole genome shotgun (WGS) entry which is preliminary data.</text>
</comment>
<dbReference type="SMART" id="SM00387">
    <property type="entry name" value="HATPase_c"/>
    <property type="match status" value="1"/>
</dbReference>
<keyword evidence="6" id="KW-0067">ATP-binding</keyword>
<dbReference type="InterPro" id="IPR036097">
    <property type="entry name" value="HisK_dim/P_sf"/>
</dbReference>
<dbReference type="InterPro" id="IPR003594">
    <property type="entry name" value="HATPase_dom"/>
</dbReference>
<dbReference type="Proteomes" id="UP001291309">
    <property type="component" value="Unassembled WGS sequence"/>
</dbReference>
<dbReference type="InterPro" id="IPR005467">
    <property type="entry name" value="His_kinase_dom"/>
</dbReference>
<dbReference type="InterPro" id="IPR004358">
    <property type="entry name" value="Sig_transdc_His_kin-like_C"/>
</dbReference>
<keyword evidence="7" id="KW-1185">Reference proteome</keyword>
<protein>
    <recommendedName>
        <fullName evidence="2">histidine kinase</fullName>
        <ecNumber evidence="2">2.7.13.3</ecNumber>
    </recommendedName>
</protein>
<gene>
    <name evidence="6" type="ORF">SYV04_16830</name>
</gene>
<evidence type="ECO:0000256" key="1">
    <source>
        <dbReference type="ARBA" id="ARBA00000085"/>
    </source>
</evidence>
<dbReference type="CDD" id="cd00082">
    <property type="entry name" value="HisKA"/>
    <property type="match status" value="1"/>
</dbReference>
<reference evidence="6 7" key="1">
    <citation type="submission" date="2023-12" db="EMBL/GenBank/DDBJ databases">
        <title>the genome sequence of Hyalangium sp. s54d21.</title>
        <authorList>
            <person name="Zhang X."/>
        </authorList>
    </citation>
    <scope>NUCLEOTIDE SEQUENCE [LARGE SCALE GENOMIC DNA]</scope>
    <source>
        <strain evidence="7">s54d21</strain>
    </source>
</reference>
<comment type="catalytic activity">
    <reaction evidence="1">
        <text>ATP + protein L-histidine = ADP + protein N-phospho-L-histidine.</text>
        <dbReference type="EC" id="2.7.13.3"/>
    </reaction>
</comment>
<dbReference type="PRINTS" id="PR00344">
    <property type="entry name" value="BCTRLSENSOR"/>
</dbReference>